<dbReference type="PANTHER" id="PTHR36934">
    <property type="entry name" value="BLR0278 PROTEIN"/>
    <property type="match status" value="1"/>
</dbReference>
<evidence type="ECO:0000259" key="3">
    <source>
        <dbReference type="Pfam" id="PF22636"/>
    </source>
</evidence>
<dbReference type="RefSeq" id="WP_177173479.1">
    <property type="nucleotide sequence ID" value="NZ_FODY01000005.1"/>
</dbReference>
<feature type="binding site" evidence="2">
    <location>
        <position position="63"/>
    </location>
    <ligand>
        <name>substrate</name>
    </ligand>
</feature>
<dbReference type="PANTHER" id="PTHR36934:SF1">
    <property type="entry name" value="THIOESTERASE DOMAIN-CONTAINING PROTEIN"/>
    <property type="match status" value="1"/>
</dbReference>
<dbReference type="AlphaFoldDB" id="A0A1H8SVM4"/>
<name>A0A1H8SVM4_9FIRM</name>
<evidence type="ECO:0000256" key="1">
    <source>
        <dbReference type="PIRSR" id="PIRSR014972-1"/>
    </source>
</evidence>
<organism evidence="4 5">
    <name type="scientific">Propionispora vibrioides</name>
    <dbReference type="NCBI Taxonomy" id="112903"/>
    <lineage>
        <taxon>Bacteria</taxon>
        <taxon>Bacillati</taxon>
        <taxon>Bacillota</taxon>
        <taxon>Negativicutes</taxon>
        <taxon>Selenomonadales</taxon>
        <taxon>Sporomusaceae</taxon>
        <taxon>Propionispora</taxon>
    </lineage>
</organism>
<dbReference type="Proteomes" id="UP000198847">
    <property type="component" value="Unassembled WGS sequence"/>
</dbReference>
<dbReference type="InterPro" id="IPR054485">
    <property type="entry name" value="FlK-like_dom"/>
</dbReference>
<evidence type="ECO:0000256" key="2">
    <source>
        <dbReference type="PIRSR" id="PIRSR014972-2"/>
    </source>
</evidence>
<sequence length="131" mass="13935">MEINLIVGMIGEKSETVTNHNTAIQYGSGSVAVYATPAMVGLMEGACVNTVDAHLPEGMSTVGIDLKIKHTAATPVGMTIRAEATLTGIDGKRLTFAVKAFDDKEQIGEGSHERYIINVEKFLQKAGAKKN</sequence>
<evidence type="ECO:0000313" key="4">
    <source>
        <dbReference type="EMBL" id="SEO82253.1"/>
    </source>
</evidence>
<feature type="active site" evidence="1">
    <location>
        <position position="70"/>
    </location>
</feature>
<dbReference type="Pfam" id="PF22636">
    <property type="entry name" value="FlK"/>
    <property type="match status" value="1"/>
</dbReference>
<protein>
    <submittedName>
        <fullName evidence="4">Predicted thioesterase</fullName>
    </submittedName>
</protein>
<dbReference type="CDD" id="cd03440">
    <property type="entry name" value="hot_dog"/>
    <property type="match status" value="1"/>
</dbReference>
<dbReference type="InterPro" id="IPR029069">
    <property type="entry name" value="HotDog_dom_sf"/>
</dbReference>
<feature type="binding site" evidence="2">
    <location>
        <position position="114"/>
    </location>
    <ligand>
        <name>substrate</name>
    </ligand>
</feature>
<gene>
    <name evidence="4" type="ORF">SAMN04490178_105195</name>
</gene>
<feature type="binding site" evidence="2">
    <location>
        <position position="63"/>
    </location>
    <ligand>
        <name>CoA</name>
        <dbReference type="ChEBI" id="CHEBI:57287"/>
    </ligand>
</feature>
<dbReference type="PIRSF" id="PIRSF014972">
    <property type="entry name" value="FlK"/>
    <property type="match status" value="1"/>
</dbReference>
<feature type="domain" description="Fluoroacetyl-CoA-specific thioesterase-like" evidence="3">
    <location>
        <begin position="17"/>
        <end position="120"/>
    </location>
</feature>
<keyword evidence="5" id="KW-1185">Reference proteome</keyword>
<accession>A0A1H8SVM4</accession>
<proteinExistence type="predicted"/>
<feature type="active site" evidence="1">
    <location>
        <position position="44"/>
    </location>
</feature>
<dbReference type="SUPFAM" id="SSF54637">
    <property type="entry name" value="Thioesterase/thiol ester dehydrase-isomerase"/>
    <property type="match status" value="1"/>
</dbReference>
<feature type="active site" evidence="1">
    <location>
        <position position="36"/>
    </location>
</feature>
<dbReference type="EMBL" id="FODY01000005">
    <property type="protein sequence ID" value="SEO82253.1"/>
    <property type="molecule type" value="Genomic_DNA"/>
</dbReference>
<dbReference type="Gene3D" id="3.10.129.10">
    <property type="entry name" value="Hotdog Thioesterase"/>
    <property type="match status" value="1"/>
</dbReference>
<evidence type="ECO:0000313" key="5">
    <source>
        <dbReference type="Proteomes" id="UP000198847"/>
    </source>
</evidence>
<dbReference type="InterPro" id="IPR025540">
    <property type="entry name" value="FlK"/>
</dbReference>
<reference evidence="4 5" key="1">
    <citation type="submission" date="2016-10" db="EMBL/GenBank/DDBJ databases">
        <authorList>
            <person name="de Groot N.N."/>
        </authorList>
    </citation>
    <scope>NUCLEOTIDE SEQUENCE [LARGE SCALE GENOMIC DNA]</scope>
    <source>
        <strain evidence="4 5">DSM 13305</strain>
    </source>
</reference>